<sequence length="230" mass="23684">MPSAEPPPPHEAELDALRRRLYRPDASDADRARYDALRSRLETRPSTTAEAPAPRPRPSRRVLLGSALVGALLVVAAVLSATTAPEPAPTDSRLPSSVVTPPAPDPAQATPVAVQVAGEGGAVTGQRFHGVGPAVVPLITGEAPLTGGRLVVVLTADSASPLGWTALDPRSIGSGPSTPRVVASSPSRPRSGIGTPETATYDGAPPPQIAIDARDRTAWELTVLLLRPAT</sequence>
<name>A0ABW4LJ72_9MICO</name>
<dbReference type="RefSeq" id="WP_377934876.1">
    <property type="nucleotide sequence ID" value="NZ_JBHUEA010000016.1"/>
</dbReference>
<evidence type="ECO:0000256" key="1">
    <source>
        <dbReference type="SAM" id="MobiDB-lite"/>
    </source>
</evidence>
<accession>A0ABW4LJ72</accession>
<evidence type="ECO:0000313" key="4">
    <source>
        <dbReference type="Proteomes" id="UP001597347"/>
    </source>
</evidence>
<keyword evidence="2" id="KW-0472">Membrane</keyword>
<protein>
    <recommendedName>
        <fullName evidence="5">Anti-sigma factor</fullName>
    </recommendedName>
</protein>
<keyword evidence="2" id="KW-1133">Transmembrane helix</keyword>
<dbReference type="EMBL" id="JBHUEA010000016">
    <property type="protein sequence ID" value="MFD1722084.1"/>
    <property type="molecule type" value="Genomic_DNA"/>
</dbReference>
<organism evidence="3 4">
    <name type="scientific">Amnibacterium endophyticum</name>
    <dbReference type="NCBI Taxonomy" id="2109337"/>
    <lineage>
        <taxon>Bacteria</taxon>
        <taxon>Bacillati</taxon>
        <taxon>Actinomycetota</taxon>
        <taxon>Actinomycetes</taxon>
        <taxon>Micrococcales</taxon>
        <taxon>Microbacteriaceae</taxon>
        <taxon>Amnibacterium</taxon>
    </lineage>
</organism>
<feature type="compositionally biased region" description="Basic and acidic residues" evidence="1">
    <location>
        <begin position="18"/>
        <end position="43"/>
    </location>
</feature>
<dbReference type="Proteomes" id="UP001597347">
    <property type="component" value="Unassembled WGS sequence"/>
</dbReference>
<feature type="region of interest" description="Disordered" evidence="1">
    <location>
        <begin position="167"/>
        <end position="207"/>
    </location>
</feature>
<keyword evidence="2" id="KW-0812">Transmembrane</keyword>
<feature type="compositionally biased region" description="Low complexity" evidence="1">
    <location>
        <begin position="176"/>
        <end position="191"/>
    </location>
</feature>
<reference evidence="4" key="1">
    <citation type="journal article" date="2019" name="Int. J. Syst. Evol. Microbiol.">
        <title>The Global Catalogue of Microorganisms (GCM) 10K type strain sequencing project: providing services to taxonomists for standard genome sequencing and annotation.</title>
        <authorList>
            <consortium name="The Broad Institute Genomics Platform"/>
            <consortium name="The Broad Institute Genome Sequencing Center for Infectious Disease"/>
            <person name="Wu L."/>
            <person name="Ma J."/>
        </authorList>
    </citation>
    <scope>NUCLEOTIDE SEQUENCE [LARGE SCALE GENOMIC DNA]</scope>
    <source>
        <strain evidence="4">CGMCC 1.12471</strain>
    </source>
</reference>
<evidence type="ECO:0000256" key="2">
    <source>
        <dbReference type="SAM" id="Phobius"/>
    </source>
</evidence>
<evidence type="ECO:0008006" key="5">
    <source>
        <dbReference type="Google" id="ProtNLM"/>
    </source>
</evidence>
<feature type="region of interest" description="Disordered" evidence="1">
    <location>
        <begin position="83"/>
        <end position="111"/>
    </location>
</feature>
<comment type="caution">
    <text evidence="3">The sequence shown here is derived from an EMBL/GenBank/DDBJ whole genome shotgun (WGS) entry which is preliminary data.</text>
</comment>
<evidence type="ECO:0000313" key="3">
    <source>
        <dbReference type="EMBL" id="MFD1722084.1"/>
    </source>
</evidence>
<proteinExistence type="predicted"/>
<gene>
    <name evidence="3" type="ORF">ACFSBI_11035</name>
</gene>
<feature type="transmembrane region" description="Helical" evidence="2">
    <location>
        <begin position="62"/>
        <end position="81"/>
    </location>
</feature>
<feature type="region of interest" description="Disordered" evidence="1">
    <location>
        <begin position="18"/>
        <end position="59"/>
    </location>
</feature>
<keyword evidence="4" id="KW-1185">Reference proteome</keyword>